<evidence type="ECO:0000313" key="3">
    <source>
        <dbReference type="Proteomes" id="UP000663879"/>
    </source>
</evidence>
<evidence type="ECO:0000313" key="2">
    <source>
        <dbReference type="EMBL" id="CAF0820365.1"/>
    </source>
</evidence>
<sequence>MEYYKGSLMLVENDNEFSNIFKTTIGVRQGGKLSSKLFSLYINDLMEDVEKVDAGLRLVEKEKIDVIAYADDIVLISTTKQGLQDQIMVIERYGIDNEITYNPDKTTLMVFNKNLNRSAKEQRLDTWQGDLTLNAIKIQQVDTMKYLGVNISDDDKNGNHITRRKKAAYGALSKIKILGITSDSIHPNMKGQMYKIYIRPVLLYGLEN</sequence>
<comment type="caution">
    <text evidence="2">The sequence shown here is derived from an EMBL/GenBank/DDBJ whole genome shotgun (WGS) entry which is preliminary data.</text>
</comment>
<dbReference type="PANTHER" id="PTHR47027">
    <property type="entry name" value="REVERSE TRANSCRIPTASE DOMAIN-CONTAINING PROTEIN"/>
    <property type="match status" value="1"/>
</dbReference>
<evidence type="ECO:0000259" key="1">
    <source>
        <dbReference type="PROSITE" id="PS50878"/>
    </source>
</evidence>
<name>A0A813TYV2_9BILA</name>
<dbReference type="OrthoDB" id="1421278at2759"/>
<gene>
    <name evidence="2" type="ORF">OXX778_LOCUS7433</name>
</gene>
<accession>A0A813TYV2</accession>
<keyword evidence="3" id="KW-1185">Reference proteome</keyword>
<dbReference type="Pfam" id="PF00078">
    <property type="entry name" value="RVT_1"/>
    <property type="match status" value="1"/>
</dbReference>
<organism evidence="2 3">
    <name type="scientific">Brachionus calyciflorus</name>
    <dbReference type="NCBI Taxonomy" id="104777"/>
    <lineage>
        <taxon>Eukaryota</taxon>
        <taxon>Metazoa</taxon>
        <taxon>Spiralia</taxon>
        <taxon>Gnathifera</taxon>
        <taxon>Rotifera</taxon>
        <taxon>Eurotatoria</taxon>
        <taxon>Monogononta</taxon>
        <taxon>Pseudotrocha</taxon>
        <taxon>Ploima</taxon>
        <taxon>Brachionidae</taxon>
        <taxon>Brachionus</taxon>
    </lineage>
</organism>
<proteinExistence type="predicted"/>
<dbReference type="PANTHER" id="PTHR47027:SF20">
    <property type="entry name" value="REVERSE TRANSCRIPTASE-LIKE PROTEIN WITH RNA-DIRECTED DNA POLYMERASE DOMAIN"/>
    <property type="match status" value="1"/>
</dbReference>
<dbReference type="AlphaFoldDB" id="A0A813TYV2"/>
<dbReference type="EMBL" id="CAJNOC010000949">
    <property type="protein sequence ID" value="CAF0820365.1"/>
    <property type="molecule type" value="Genomic_DNA"/>
</dbReference>
<dbReference type="SUPFAM" id="SSF56672">
    <property type="entry name" value="DNA/RNA polymerases"/>
    <property type="match status" value="1"/>
</dbReference>
<dbReference type="InterPro" id="IPR043502">
    <property type="entry name" value="DNA/RNA_pol_sf"/>
</dbReference>
<protein>
    <recommendedName>
        <fullName evidence="1">Reverse transcriptase domain-containing protein</fullName>
    </recommendedName>
</protein>
<dbReference type="PROSITE" id="PS50878">
    <property type="entry name" value="RT_POL"/>
    <property type="match status" value="1"/>
</dbReference>
<dbReference type="Proteomes" id="UP000663879">
    <property type="component" value="Unassembled WGS sequence"/>
</dbReference>
<feature type="domain" description="Reverse transcriptase" evidence="1">
    <location>
        <begin position="1"/>
        <end position="151"/>
    </location>
</feature>
<dbReference type="InterPro" id="IPR000477">
    <property type="entry name" value="RT_dom"/>
</dbReference>
<reference evidence="2" key="1">
    <citation type="submission" date="2021-02" db="EMBL/GenBank/DDBJ databases">
        <authorList>
            <person name="Nowell W R."/>
        </authorList>
    </citation>
    <scope>NUCLEOTIDE SEQUENCE</scope>
    <source>
        <strain evidence="2">Ploen Becks lab</strain>
    </source>
</reference>